<dbReference type="PANTHER" id="PTHR30606:SF9">
    <property type="entry name" value="LIPID A BIOSYNTHESIS LAUROYLTRANSFERASE"/>
    <property type="match status" value="1"/>
</dbReference>
<evidence type="ECO:0000256" key="4">
    <source>
        <dbReference type="ARBA" id="ARBA00022679"/>
    </source>
</evidence>
<dbReference type="GO" id="GO:0016746">
    <property type="term" value="F:acyltransferase activity"/>
    <property type="evidence" value="ECO:0007669"/>
    <property type="project" value="UniProtKB-KW"/>
</dbReference>
<keyword evidence="5" id="KW-0472">Membrane</keyword>
<keyword evidence="2" id="KW-1003">Cell membrane</keyword>
<evidence type="ECO:0000313" key="7">
    <source>
        <dbReference type="EMBL" id="WAW09347.1"/>
    </source>
</evidence>
<proteinExistence type="predicted"/>
<dbReference type="GO" id="GO:0009247">
    <property type="term" value="P:glycolipid biosynthetic process"/>
    <property type="evidence" value="ECO:0007669"/>
    <property type="project" value="UniProtKB-ARBA"/>
</dbReference>
<reference evidence="7" key="1">
    <citation type="journal article" date="2022" name="Front. Microbiol.">
        <title>New perspectives on an old grouping: The genomic and phenotypic variability of Oxalobacter formigenes and the implications for calcium oxalate stone prevention.</title>
        <authorList>
            <person name="Chmiel J.A."/>
            <person name="Carr C."/>
            <person name="Stuivenberg G.A."/>
            <person name="Venema R."/>
            <person name="Chanyi R.M."/>
            <person name="Al K.F."/>
            <person name="Giguere D."/>
            <person name="Say H."/>
            <person name="Akouris P.P."/>
            <person name="Dominguez Romero S.A."/>
            <person name="Kwong A."/>
            <person name="Tai V."/>
            <person name="Koval S.F."/>
            <person name="Razvi H."/>
            <person name="Bjazevic J."/>
            <person name="Burton J.P."/>
        </authorList>
    </citation>
    <scope>NUCLEOTIDE SEQUENCE</scope>
    <source>
        <strain evidence="7">WoOx3</strain>
    </source>
</reference>
<dbReference type="EMBL" id="CP098242">
    <property type="protein sequence ID" value="WAW09347.1"/>
    <property type="molecule type" value="Genomic_DNA"/>
</dbReference>
<sequence length="295" mass="34393">MRLVVFFLWLIHWLPLPILGRIGKALGMATYCLLRNRREITLTNLRLCFPDMDEKARIRLAKEHFQCYGRSVVERGILWWSSRKRIERLIELVPAFPIEEVRKGPVVFLCPHFVCLEVPGVVVTFNTIGSSIYMPQKNKIFDKLLREGRMRFNKDVLLFTRKQGVKPIIRSLRQNIPFYMLPDLDFGMQDAAFVPFFGQTAATLTAPARIAATTGAKVIPAIASFRPNYQGWRVEFWPPLPDFPGDDMVDATRRVNEFIEQRILEHPAEYLWTHRRFKTRPPGMPDVYRNNSEET</sequence>
<gene>
    <name evidence="7" type="ORF">NB640_08760</name>
</gene>
<evidence type="ECO:0000313" key="8">
    <source>
        <dbReference type="Proteomes" id="UP001156215"/>
    </source>
</evidence>
<dbReference type="InterPro" id="IPR004960">
    <property type="entry name" value="LipA_acyltrans"/>
</dbReference>
<evidence type="ECO:0000256" key="6">
    <source>
        <dbReference type="ARBA" id="ARBA00023315"/>
    </source>
</evidence>
<dbReference type="GO" id="GO:0005886">
    <property type="term" value="C:plasma membrane"/>
    <property type="evidence" value="ECO:0007669"/>
    <property type="project" value="UniProtKB-SubCell"/>
</dbReference>
<organism evidence="7 8">
    <name type="scientific">Oxalobacter vibrioformis</name>
    <dbReference type="NCBI Taxonomy" id="933080"/>
    <lineage>
        <taxon>Bacteria</taxon>
        <taxon>Pseudomonadati</taxon>
        <taxon>Pseudomonadota</taxon>
        <taxon>Betaproteobacteria</taxon>
        <taxon>Burkholderiales</taxon>
        <taxon>Oxalobacteraceae</taxon>
        <taxon>Oxalobacter</taxon>
    </lineage>
</organism>
<dbReference type="KEGG" id="ovb:NB640_08760"/>
<dbReference type="PANTHER" id="PTHR30606">
    <property type="entry name" value="LIPID A BIOSYNTHESIS LAUROYL ACYLTRANSFERASE"/>
    <property type="match status" value="1"/>
</dbReference>
<evidence type="ECO:0000256" key="2">
    <source>
        <dbReference type="ARBA" id="ARBA00022475"/>
    </source>
</evidence>
<evidence type="ECO:0000256" key="3">
    <source>
        <dbReference type="ARBA" id="ARBA00022519"/>
    </source>
</evidence>
<dbReference type="RefSeq" id="WP_269308345.1">
    <property type="nucleotide sequence ID" value="NZ_CP098242.1"/>
</dbReference>
<keyword evidence="3" id="KW-0997">Cell inner membrane</keyword>
<dbReference type="CDD" id="cd07984">
    <property type="entry name" value="LPLAT_LABLAT-like"/>
    <property type="match status" value="1"/>
</dbReference>
<keyword evidence="4" id="KW-0808">Transferase</keyword>
<comment type="subcellular location">
    <subcellularLocation>
        <location evidence="1">Cell inner membrane</location>
    </subcellularLocation>
</comment>
<name>A0A9E9LV85_9BURK</name>
<dbReference type="Proteomes" id="UP001156215">
    <property type="component" value="Chromosome"/>
</dbReference>
<evidence type="ECO:0000256" key="5">
    <source>
        <dbReference type="ARBA" id="ARBA00023136"/>
    </source>
</evidence>
<protein>
    <submittedName>
        <fullName evidence="7">Lysophospholipid acyltransferase family protein</fullName>
    </submittedName>
</protein>
<keyword evidence="8" id="KW-1185">Reference proteome</keyword>
<dbReference type="PIRSF" id="PIRSF026649">
    <property type="entry name" value="MsbB"/>
    <property type="match status" value="1"/>
</dbReference>
<evidence type="ECO:0000256" key="1">
    <source>
        <dbReference type="ARBA" id="ARBA00004533"/>
    </source>
</evidence>
<accession>A0A9E9LV85</accession>
<dbReference type="AlphaFoldDB" id="A0A9E9LV85"/>
<keyword evidence="6 7" id="KW-0012">Acyltransferase</keyword>
<dbReference type="Pfam" id="PF03279">
    <property type="entry name" value="Lip_A_acyltrans"/>
    <property type="match status" value="1"/>
</dbReference>